<dbReference type="InterPro" id="IPR013786">
    <property type="entry name" value="AcylCoA_DH/ox_N"/>
</dbReference>
<dbReference type="SUPFAM" id="SSF56645">
    <property type="entry name" value="Acyl-CoA dehydrogenase NM domain-like"/>
    <property type="match status" value="1"/>
</dbReference>
<dbReference type="EMBL" id="JBCITK010000001">
    <property type="protein sequence ID" value="MEN0642431.1"/>
    <property type="molecule type" value="Genomic_DNA"/>
</dbReference>
<dbReference type="InterPro" id="IPR049426">
    <property type="entry name" value="Acyl-CoA-dh-like_C"/>
</dbReference>
<dbReference type="InterPro" id="IPR009100">
    <property type="entry name" value="AcylCoA_DH/oxidase_NM_dom_sf"/>
</dbReference>
<dbReference type="PANTHER" id="PTHR43884:SF12">
    <property type="entry name" value="ISOVALERYL-COA DEHYDROGENASE, MITOCHONDRIAL-RELATED"/>
    <property type="match status" value="1"/>
</dbReference>
<dbReference type="InterPro" id="IPR006089">
    <property type="entry name" value="Acyl-CoA_DH_CS"/>
</dbReference>
<evidence type="ECO:0000256" key="2">
    <source>
        <dbReference type="ARBA" id="ARBA00009347"/>
    </source>
</evidence>
<dbReference type="Proteomes" id="UP001418796">
    <property type="component" value="Unassembled WGS sequence"/>
</dbReference>
<dbReference type="Pfam" id="PF00441">
    <property type="entry name" value="Acyl-CoA_dh_1"/>
    <property type="match status" value="1"/>
</dbReference>
<keyword evidence="4 5" id="KW-0274">FAD</keyword>
<dbReference type="InterPro" id="IPR037069">
    <property type="entry name" value="AcylCoA_DH/ox_N_sf"/>
</dbReference>
<evidence type="ECO:0000313" key="10">
    <source>
        <dbReference type="EMBL" id="MEN0642431.1"/>
    </source>
</evidence>
<dbReference type="PROSITE" id="PS00072">
    <property type="entry name" value="ACYL_COA_DH_1"/>
    <property type="match status" value="1"/>
</dbReference>
<dbReference type="InterPro" id="IPR046373">
    <property type="entry name" value="Acyl-CoA_Oxase/DH_mid-dom_sf"/>
</dbReference>
<proteinExistence type="inferred from homology"/>
<dbReference type="InterPro" id="IPR036250">
    <property type="entry name" value="AcylCo_DH-like_C"/>
</dbReference>
<dbReference type="Pfam" id="PF02770">
    <property type="entry name" value="Acyl-CoA_dh_M"/>
    <property type="match status" value="1"/>
</dbReference>
<keyword evidence="3 5" id="KW-0285">Flavoprotein</keyword>
<comment type="similarity">
    <text evidence="2 5">Belongs to the acyl-CoA dehydrogenase family.</text>
</comment>
<dbReference type="RefSeq" id="WP_343129556.1">
    <property type="nucleotide sequence ID" value="NZ_JBCITK010000001.1"/>
</dbReference>
<dbReference type="PROSITE" id="PS00073">
    <property type="entry name" value="ACYL_COA_DH_2"/>
    <property type="match status" value="1"/>
</dbReference>
<feature type="domain" description="Acyl-CoA dehydrogenase-like C-terminal" evidence="9">
    <location>
        <begin position="461"/>
        <end position="563"/>
    </location>
</feature>
<evidence type="ECO:0000259" key="9">
    <source>
        <dbReference type="Pfam" id="PF21263"/>
    </source>
</evidence>
<comment type="cofactor">
    <cofactor evidence="1 5">
        <name>FAD</name>
        <dbReference type="ChEBI" id="CHEBI:57692"/>
    </cofactor>
</comment>
<keyword evidence="5" id="KW-0560">Oxidoreductase</keyword>
<evidence type="ECO:0000256" key="3">
    <source>
        <dbReference type="ARBA" id="ARBA00022630"/>
    </source>
</evidence>
<evidence type="ECO:0000313" key="11">
    <source>
        <dbReference type="Proteomes" id="UP001418796"/>
    </source>
</evidence>
<evidence type="ECO:0000256" key="5">
    <source>
        <dbReference type="RuleBase" id="RU362125"/>
    </source>
</evidence>
<accession>A0ABU9VHR0</accession>
<comment type="caution">
    <text evidence="10">The sequence shown here is derived from an EMBL/GenBank/DDBJ whole genome shotgun (WGS) entry which is preliminary data.</text>
</comment>
<dbReference type="Gene3D" id="1.20.140.10">
    <property type="entry name" value="Butyryl-CoA Dehydrogenase, subunit A, domain 3"/>
    <property type="match status" value="2"/>
</dbReference>
<keyword evidence="11" id="KW-1185">Reference proteome</keyword>
<evidence type="ECO:0000259" key="8">
    <source>
        <dbReference type="Pfam" id="PF02771"/>
    </source>
</evidence>
<gene>
    <name evidence="10" type="ORF">MKY91_04540</name>
</gene>
<reference evidence="10 11" key="1">
    <citation type="submission" date="2024-03" db="EMBL/GenBank/DDBJ databases">
        <title>Bacilli Hybrid Assemblies.</title>
        <authorList>
            <person name="Kovac J."/>
        </authorList>
    </citation>
    <scope>NUCLEOTIDE SEQUENCE [LARGE SCALE GENOMIC DNA]</scope>
    <source>
        <strain evidence="10 11">FSL R7-0666</strain>
    </source>
</reference>
<organism evidence="10 11">
    <name type="scientific">Alkalicoccobacillus gibsonii</name>
    <dbReference type="NCBI Taxonomy" id="79881"/>
    <lineage>
        <taxon>Bacteria</taxon>
        <taxon>Bacillati</taxon>
        <taxon>Bacillota</taxon>
        <taxon>Bacilli</taxon>
        <taxon>Bacillales</taxon>
        <taxon>Bacillaceae</taxon>
        <taxon>Alkalicoccobacillus</taxon>
    </lineage>
</organism>
<dbReference type="Pfam" id="PF21263">
    <property type="entry name" value="Acyl-CoA-dh_C"/>
    <property type="match status" value="1"/>
</dbReference>
<dbReference type="SUPFAM" id="SSF47203">
    <property type="entry name" value="Acyl-CoA dehydrogenase C-terminal domain-like"/>
    <property type="match status" value="1"/>
</dbReference>
<feature type="domain" description="Acyl-CoA dehydrogenase/oxidase N-terminal" evidence="8">
    <location>
        <begin position="28"/>
        <end position="139"/>
    </location>
</feature>
<evidence type="ECO:0000259" key="6">
    <source>
        <dbReference type="Pfam" id="PF00441"/>
    </source>
</evidence>
<evidence type="ECO:0000256" key="1">
    <source>
        <dbReference type="ARBA" id="ARBA00001974"/>
    </source>
</evidence>
<dbReference type="Gene3D" id="1.10.540.10">
    <property type="entry name" value="Acyl-CoA dehydrogenase/oxidase, N-terminal domain"/>
    <property type="match status" value="1"/>
</dbReference>
<dbReference type="PANTHER" id="PTHR43884">
    <property type="entry name" value="ACYL-COA DEHYDROGENASE"/>
    <property type="match status" value="1"/>
</dbReference>
<dbReference type="Pfam" id="PF02771">
    <property type="entry name" value="Acyl-CoA_dh_N"/>
    <property type="match status" value="1"/>
</dbReference>
<sequence>MMLKSVTGGGFIIEEVDYQAVVTPDQLTDEQRMIADTTKDFVEREVLPHDEQLEGLDYELTVDLIRKAGDLGLLGADVPEMYDGMELDKVSSTLINERLSKASSFALSVGAHVGIGTLPIVYFGTEEQKKRYLPDLAAGRKIAAYCLTEPSSGSDAQGAKANAVLSDDGTHYVLNGTKQFITNAAFADVFIVYAKVDGEQFSTFIVERTMDGVSIGPEEKKMGIKGSSTCPLILEDVKVPVENLLWEVGKGHLIAFNILNIGRFKLAAGSVGAAKETIELSADYANERTQFGRPIASFPLVAQKLAEMNVTTYLLESMVYRTAGLMDEAMKDIDFSKPDAGVVSAKAIAEYALECSINKVFSSEALDSIADEGVQLHGGYGYIQEYKVERIYRDSRINRIFEGTNEINRLLIPGTLIKRAMKGQLPLMEKAQALQSELLSMVPGQTFGETLEQEAYLIEMAKKMFLLIGGQAVQKYQLELEREQELLSNLADMMIQIYVVESAYARTKQLIDQRGEEKAATAIAMTELAVHEAFDQIESLAKESLASMESGDMLRTQASILKKLGRRTPINVTARKRQIAEKVAYAKKYVV</sequence>
<evidence type="ECO:0000259" key="7">
    <source>
        <dbReference type="Pfam" id="PF02770"/>
    </source>
</evidence>
<dbReference type="Gene3D" id="2.40.110.10">
    <property type="entry name" value="Butyryl-CoA Dehydrogenase, subunit A, domain 2"/>
    <property type="match status" value="1"/>
</dbReference>
<name>A0ABU9VHR0_9BACI</name>
<dbReference type="InterPro" id="IPR009075">
    <property type="entry name" value="AcylCo_DH/oxidase_C"/>
</dbReference>
<protein>
    <submittedName>
        <fullName evidence="10">Acyl-CoA dehydrogenase family protein</fullName>
    </submittedName>
</protein>
<feature type="domain" description="Acyl-CoA dehydrogenase/oxidase C-terminal" evidence="6">
    <location>
        <begin position="249"/>
        <end position="412"/>
    </location>
</feature>
<feature type="domain" description="Acyl-CoA oxidase/dehydrogenase middle" evidence="7">
    <location>
        <begin position="144"/>
        <end position="237"/>
    </location>
</feature>
<dbReference type="InterPro" id="IPR006091">
    <property type="entry name" value="Acyl-CoA_Oxase/DH_mid-dom"/>
</dbReference>
<evidence type="ECO:0000256" key="4">
    <source>
        <dbReference type="ARBA" id="ARBA00022827"/>
    </source>
</evidence>